<evidence type="ECO:0000313" key="2">
    <source>
        <dbReference type="Proteomes" id="UP001200741"/>
    </source>
</evidence>
<dbReference type="NCBIfam" id="TIGR02595">
    <property type="entry name" value="PEP_CTERM"/>
    <property type="match status" value="1"/>
</dbReference>
<name>A0ABS8Y2T1_9BURK</name>
<dbReference type="InterPro" id="IPR013424">
    <property type="entry name" value="Ice-binding_C"/>
</dbReference>
<accession>A0ABS8Y2T1</accession>
<organism evidence="1 2">
    <name type="scientific">Pelomonas cellulosilytica</name>
    <dbReference type="NCBI Taxonomy" id="2906762"/>
    <lineage>
        <taxon>Bacteria</taxon>
        <taxon>Pseudomonadati</taxon>
        <taxon>Pseudomonadota</taxon>
        <taxon>Betaproteobacteria</taxon>
        <taxon>Burkholderiales</taxon>
        <taxon>Sphaerotilaceae</taxon>
        <taxon>Roseateles</taxon>
    </lineage>
</organism>
<evidence type="ECO:0000313" key="1">
    <source>
        <dbReference type="EMBL" id="MCE4556245.1"/>
    </source>
</evidence>
<dbReference type="Proteomes" id="UP001200741">
    <property type="component" value="Unassembled WGS sequence"/>
</dbReference>
<dbReference type="RefSeq" id="WP_233373291.1">
    <property type="nucleotide sequence ID" value="NZ_JAJTWU010000007.1"/>
</dbReference>
<proteinExistence type="predicted"/>
<dbReference type="EMBL" id="JAJTWU010000007">
    <property type="protein sequence ID" value="MCE4556245.1"/>
    <property type="molecule type" value="Genomic_DNA"/>
</dbReference>
<gene>
    <name evidence="1" type="ORF">LXT13_17765</name>
</gene>
<comment type="caution">
    <text evidence="1">The sequence shown here is derived from an EMBL/GenBank/DDBJ whole genome shotgun (WGS) entry which is preliminary data.</text>
</comment>
<protein>
    <submittedName>
        <fullName evidence="1">PEP-CTERM sorting domain-containing protein</fullName>
    </submittedName>
</protein>
<reference evidence="1 2" key="1">
    <citation type="submission" date="2021-12" db="EMBL/GenBank/DDBJ databases">
        <title>Genome seq of P8.</title>
        <authorList>
            <person name="Seo T."/>
        </authorList>
    </citation>
    <scope>NUCLEOTIDE SEQUENCE [LARGE SCALE GENOMIC DNA]</scope>
    <source>
        <strain evidence="1 2">P8</strain>
    </source>
</reference>
<sequence>MAFNNVESRAQPAWVDLMPLAAGDAVTLSHFDLGGYYHSERRDVAVSVLALDTGELLWSYVGTIGSRGDSVQTGTHTGFDLNLSSATGLRIQWADPQVAGNTGIDNIRFDVGTTAGPAALPEPATVPLLALALGGLAMQRRRARAA</sequence>
<keyword evidence="2" id="KW-1185">Reference proteome</keyword>